<evidence type="ECO:0000313" key="4">
    <source>
        <dbReference type="Proteomes" id="UP000093352"/>
    </source>
</evidence>
<dbReference type="SUPFAM" id="SSF117892">
    <property type="entry name" value="Band 7/SPFH domain"/>
    <property type="match status" value="1"/>
</dbReference>
<dbReference type="InterPro" id="IPR001107">
    <property type="entry name" value="Band_7"/>
</dbReference>
<dbReference type="Proteomes" id="UP000093352">
    <property type="component" value="Unassembled WGS sequence"/>
</dbReference>
<comment type="caution">
    <text evidence="3">The sequence shown here is derived from an EMBL/GenBank/DDBJ whole genome shotgun (WGS) entry which is preliminary data.</text>
</comment>
<evidence type="ECO:0000313" key="3">
    <source>
        <dbReference type="EMBL" id="RDY22225.1"/>
    </source>
</evidence>
<sequence length="337" mass="36617">MEVQNDVKEKILLEKSNGAFMAIFLIITFIATIAIFFLGINYESGYLILLSLLLLPIEMVSLAGFKVLGPQESLVYTLFGKYTGTLKGDGFYYINPFSTAVNPAAKTELGQSSDVKTSTNVLSSAANTTSVIKSKKISLKVMTLNNSKQKVNDALGNPVDIGVAVMWTVVDTAKAVFNVDNFKEYLSLQTDASVRNIVKIYPYDVAPNIDTTGDGNPDDGSLRSSTTVVAERIKQEIQNRVDFAGLKILDARITYLSYSPEIAQAMLKRQQAAAVVDARATIVDGAVGMVQMALEKIKENKIVDLDEERKAAMVSNLLVVLCSNNEVSPVVNSGSLY</sequence>
<dbReference type="Pfam" id="PF01145">
    <property type="entry name" value="Band_7"/>
    <property type="match status" value="1"/>
</dbReference>
<proteinExistence type="predicted"/>
<dbReference type="PANTHER" id="PTHR43446:SF1">
    <property type="entry name" value="BAND 7 DOMAIN-CONTAINING PROTEIN"/>
    <property type="match status" value="1"/>
</dbReference>
<keyword evidence="1" id="KW-0472">Membrane</keyword>
<dbReference type="InterPro" id="IPR036013">
    <property type="entry name" value="Band_7/SPFH_dom_sf"/>
</dbReference>
<dbReference type="Gene3D" id="3.30.479.30">
    <property type="entry name" value="Band 7 domain"/>
    <property type="match status" value="1"/>
</dbReference>
<gene>
    <name evidence="3" type="ORF">BBG48_000465</name>
</gene>
<dbReference type="CDD" id="cd03402">
    <property type="entry name" value="SPFH_like_u2"/>
    <property type="match status" value="1"/>
</dbReference>
<accession>A0A371IP15</accession>
<keyword evidence="1" id="KW-1133">Transmembrane helix</keyword>
<evidence type="ECO:0000256" key="1">
    <source>
        <dbReference type="SAM" id="Phobius"/>
    </source>
</evidence>
<feature type="domain" description="Band 7" evidence="2">
    <location>
        <begin position="63"/>
        <end position="270"/>
    </location>
</feature>
<keyword evidence="1" id="KW-0812">Transmembrane</keyword>
<keyword evidence="4" id="KW-1185">Reference proteome</keyword>
<organism evidence="3 4">
    <name type="scientific">Criibacterium bergeronii</name>
    <dbReference type="NCBI Taxonomy" id="1871336"/>
    <lineage>
        <taxon>Bacteria</taxon>
        <taxon>Bacillati</taxon>
        <taxon>Bacillota</taxon>
        <taxon>Clostridia</taxon>
        <taxon>Peptostreptococcales</taxon>
        <taxon>Filifactoraceae</taxon>
        <taxon>Criibacterium</taxon>
    </lineage>
</organism>
<dbReference type="AlphaFoldDB" id="A0A371IP15"/>
<dbReference type="PANTHER" id="PTHR43446">
    <property type="entry name" value="MEMBRANE PROTEIN-RELATED"/>
    <property type="match status" value="1"/>
</dbReference>
<feature type="transmembrane region" description="Helical" evidence="1">
    <location>
        <begin position="46"/>
        <end position="65"/>
    </location>
</feature>
<dbReference type="STRING" id="1871336.BBG48_00760"/>
<reference evidence="3 4" key="1">
    <citation type="journal article" date="2016" name="Genome Announc.">
        <title>Draft Genome Sequence of Criibacterium bergeronii gen. nov., sp. nov., Strain CCRI-22567T, Isolated from a Vaginal Sample from a Woman with Bacterial Vaginosis.</title>
        <authorList>
            <person name="Maheux A.F."/>
            <person name="Berube E."/>
            <person name="Boudreau D.K."/>
            <person name="Raymond F."/>
            <person name="Corbeil J."/>
            <person name="Roy P.H."/>
            <person name="Boissinot M."/>
            <person name="Omar R.F."/>
        </authorList>
    </citation>
    <scope>NUCLEOTIDE SEQUENCE [LARGE SCALE GENOMIC DNA]</scope>
    <source>
        <strain evidence="3 4">CCRI-22567</strain>
    </source>
</reference>
<name>A0A371IP15_9FIRM</name>
<feature type="transmembrane region" description="Helical" evidence="1">
    <location>
        <begin position="20"/>
        <end position="40"/>
    </location>
</feature>
<dbReference type="SMART" id="SM00244">
    <property type="entry name" value="PHB"/>
    <property type="match status" value="1"/>
</dbReference>
<dbReference type="EMBL" id="MBEW02000001">
    <property type="protein sequence ID" value="RDY22225.1"/>
    <property type="molecule type" value="Genomic_DNA"/>
</dbReference>
<dbReference type="RefSeq" id="WP_068911575.1">
    <property type="nucleotide sequence ID" value="NZ_MBEW02000001.1"/>
</dbReference>
<evidence type="ECO:0000259" key="2">
    <source>
        <dbReference type="SMART" id="SM00244"/>
    </source>
</evidence>
<protein>
    <submittedName>
        <fullName evidence="3">SPFH domain-containing protein</fullName>
    </submittedName>
</protein>